<comment type="catalytic activity">
    <reaction evidence="1 5">
        <text>L-alanine = D-alanine</text>
        <dbReference type="Rhea" id="RHEA:20249"/>
        <dbReference type="ChEBI" id="CHEBI:57416"/>
        <dbReference type="ChEBI" id="CHEBI:57972"/>
        <dbReference type="EC" id="5.1.1.1"/>
    </reaction>
</comment>
<feature type="active site" description="Proton acceptor; specific for D-alanine" evidence="5">
    <location>
        <position position="34"/>
    </location>
</feature>
<dbReference type="Pfam" id="PF00842">
    <property type="entry name" value="Ala_racemase_C"/>
    <property type="match status" value="1"/>
</dbReference>
<dbReference type="PANTHER" id="PTHR30511:SF0">
    <property type="entry name" value="ALANINE RACEMASE, CATABOLIC-RELATED"/>
    <property type="match status" value="1"/>
</dbReference>
<dbReference type="HAMAP" id="MF_01201">
    <property type="entry name" value="Ala_racemase"/>
    <property type="match status" value="1"/>
</dbReference>
<feature type="binding site" evidence="5 7">
    <location>
        <position position="301"/>
    </location>
    <ligand>
        <name>substrate</name>
    </ligand>
</feature>
<evidence type="ECO:0000256" key="1">
    <source>
        <dbReference type="ARBA" id="ARBA00000316"/>
    </source>
</evidence>
<protein>
    <recommendedName>
        <fullName evidence="5">Alanine racemase</fullName>
        <ecNumber evidence="5">5.1.1.1</ecNumber>
    </recommendedName>
</protein>
<dbReference type="PROSITE" id="PS00395">
    <property type="entry name" value="ALANINE_RACEMASE"/>
    <property type="match status" value="1"/>
</dbReference>
<dbReference type="SMART" id="SM01005">
    <property type="entry name" value="Ala_racemase_C"/>
    <property type="match status" value="1"/>
</dbReference>
<evidence type="ECO:0000256" key="3">
    <source>
        <dbReference type="ARBA" id="ARBA00022898"/>
    </source>
</evidence>
<dbReference type="NCBIfam" id="TIGR00492">
    <property type="entry name" value="alr"/>
    <property type="match status" value="1"/>
</dbReference>
<proteinExistence type="inferred from homology"/>
<dbReference type="InterPro" id="IPR029066">
    <property type="entry name" value="PLP-binding_barrel"/>
</dbReference>
<dbReference type="RefSeq" id="WP_105936137.1">
    <property type="nucleotide sequence ID" value="NZ_PVNP01000198.1"/>
</dbReference>
<dbReference type="FunFam" id="3.20.20.10:FF:000002">
    <property type="entry name" value="Alanine racemase"/>
    <property type="match status" value="1"/>
</dbReference>
<name>A0A2S9V5N0_9ALTE</name>
<evidence type="ECO:0000256" key="4">
    <source>
        <dbReference type="ARBA" id="ARBA00023235"/>
    </source>
</evidence>
<dbReference type="OrthoDB" id="9813814at2"/>
<feature type="active site" description="Proton acceptor; specific for L-alanine" evidence="5">
    <location>
        <position position="253"/>
    </location>
</feature>
<keyword evidence="10" id="KW-1185">Reference proteome</keyword>
<evidence type="ECO:0000256" key="6">
    <source>
        <dbReference type="PIRSR" id="PIRSR600821-50"/>
    </source>
</evidence>
<evidence type="ECO:0000313" key="9">
    <source>
        <dbReference type="EMBL" id="PRO71751.1"/>
    </source>
</evidence>
<dbReference type="InterPro" id="IPR020622">
    <property type="entry name" value="Ala_racemase_pyridoxalP-BS"/>
</dbReference>
<dbReference type="UniPathway" id="UPA00042">
    <property type="reaction ID" value="UER00497"/>
</dbReference>
<dbReference type="Gene3D" id="2.40.37.10">
    <property type="entry name" value="Lyase, Ornithine Decarboxylase, Chain A, domain 1"/>
    <property type="match status" value="1"/>
</dbReference>
<dbReference type="GO" id="GO:0008784">
    <property type="term" value="F:alanine racemase activity"/>
    <property type="evidence" value="ECO:0007669"/>
    <property type="project" value="UniProtKB-UniRule"/>
</dbReference>
<dbReference type="GO" id="GO:0005829">
    <property type="term" value="C:cytosol"/>
    <property type="evidence" value="ECO:0007669"/>
    <property type="project" value="TreeGrafter"/>
</dbReference>
<dbReference type="Pfam" id="PF01168">
    <property type="entry name" value="Ala_racemase_N"/>
    <property type="match status" value="1"/>
</dbReference>
<dbReference type="AlphaFoldDB" id="A0A2S9V5N0"/>
<comment type="pathway">
    <text evidence="5">Amino-acid biosynthesis; D-alanine biosynthesis; D-alanine from L-alanine: step 1/1.</text>
</comment>
<dbReference type="InterPro" id="IPR009006">
    <property type="entry name" value="Ala_racemase/Decarboxylase_C"/>
</dbReference>
<feature type="domain" description="Alanine racemase C-terminal" evidence="8">
    <location>
        <begin position="232"/>
        <end position="356"/>
    </location>
</feature>
<dbReference type="PRINTS" id="PR00992">
    <property type="entry name" value="ALARACEMASE"/>
</dbReference>
<dbReference type="GO" id="GO:0030632">
    <property type="term" value="P:D-alanine biosynthetic process"/>
    <property type="evidence" value="ECO:0007669"/>
    <property type="project" value="UniProtKB-UniRule"/>
</dbReference>
<feature type="binding site" evidence="5 7">
    <location>
        <position position="130"/>
    </location>
    <ligand>
        <name>substrate</name>
    </ligand>
</feature>
<dbReference type="InterPro" id="IPR001608">
    <property type="entry name" value="Ala_racemase_N"/>
</dbReference>
<comment type="similarity">
    <text evidence="5">Belongs to the alanine racemase family.</text>
</comment>
<accession>A0A2S9V5N0</accession>
<dbReference type="InterPro" id="IPR011079">
    <property type="entry name" value="Ala_racemase_C"/>
</dbReference>
<keyword evidence="3 5" id="KW-0663">Pyridoxal phosphate</keyword>
<feature type="modified residue" description="N6-(pyridoxal phosphate)lysine" evidence="5 6">
    <location>
        <position position="34"/>
    </location>
</feature>
<comment type="caution">
    <text evidence="9">The sequence shown here is derived from an EMBL/GenBank/DDBJ whole genome shotgun (WGS) entry which is preliminary data.</text>
</comment>
<gene>
    <name evidence="9" type="primary">alr</name>
    <name evidence="9" type="ORF">C6Y40_19850</name>
</gene>
<dbReference type="Gene3D" id="3.20.20.10">
    <property type="entry name" value="Alanine racemase"/>
    <property type="match status" value="1"/>
</dbReference>
<organism evidence="9 10">
    <name type="scientific">Alteromonas alba</name>
    <dbReference type="NCBI Taxonomy" id="2079529"/>
    <lineage>
        <taxon>Bacteria</taxon>
        <taxon>Pseudomonadati</taxon>
        <taxon>Pseudomonadota</taxon>
        <taxon>Gammaproteobacteria</taxon>
        <taxon>Alteromonadales</taxon>
        <taxon>Alteromonadaceae</taxon>
        <taxon>Alteromonas/Salinimonas group</taxon>
        <taxon>Alteromonas</taxon>
    </lineage>
</organism>
<dbReference type="SUPFAM" id="SSF50621">
    <property type="entry name" value="Alanine racemase C-terminal domain-like"/>
    <property type="match status" value="1"/>
</dbReference>
<dbReference type="EMBL" id="PVNP01000198">
    <property type="protein sequence ID" value="PRO71751.1"/>
    <property type="molecule type" value="Genomic_DNA"/>
</dbReference>
<dbReference type="CDD" id="cd06827">
    <property type="entry name" value="PLPDE_III_AR_proteobact"/>
    <property type="match status" value="1"/>
</dbReference>
<dbReference type="GO" id="GO:0030170">
    <property type="term" value="F:pyridoxal phosphate binding"/>
    <property type="evidence" value="ECO:0007669"/>
    <property type="project" value="UniProtKB-UniRule"/>
</dbReference>
<dbReference type="PANTHER" id="PTHR30511">
    <property type="entry name" value="ALANINE RACEMASE"/>
    <property type="match status" value="1"/>
</dbReference>
<evidence type="ECO:0000256" key="7">
    <source>
        <dbReference type="PIRSR" id="PIRSR600821-52"/>
    </source>
</evidence>
<evidence type="ECO:0000313" key="10">
    <source>
        <dbReference type="Proteomes" id="UP000238949"/>
    </source>
</evidence>
<keyword evidence="4 5" id="KW-0413">Isomerase</keyword>
<comment type="cofactor">
    <cofactor evidence="2 5 6">
        <name>pyridoxal 5'-phosphate</name>
        <dbReference type="ChEBI" id="CHEBI:597326"/>
    </cofactor>
</comment>
<dbReference type="InterPro" id="IPR000821">
    <property type="entry name" value="Ala_racemase"/>
</dbReference>
<evidence type="ECO:0000256" key="5">
    <source>
        <dbReference type="HAMAP-Rule" id="MF_01201"/>
    </source>
</evidence>
<evidence type="ECO:0000256" key="2">
    <source>
        <dbReference type="ARBA" id="ARBA00001933"/>
    </source>
</evidence>
<dbReference type="SUPFAM" id="SSF51419">
    <property type="entry name" value="PLP-binding barrel"/>
    <property type="match status" value="1"/>
</dbReference>
<dbReference type="EC" id="5.1.1.1" evidence="5"/>
<comment type="function">
    <text evidence="5">Catalyzes the interconversion of L-alanine and D-alanine. May also act on other amino acids.</text>
</comment>
<reference evidence="10" key="1">
    <citation type="journal article" date="2020" name="Int. J. Syst. Evol. Microbiol.">
        <title>Alteromonas alba sp. nov., a marine bacterium isolated from the seawater of the West Pacific Ocean.</title>
        <authorList>
            <person name="Sun C."/>
            <person name="Wu Y.-H."/>
            <person name="Xamxidin M."/>
            <person name="Cheng H."/>
            <person name="Xu X.-W."/>
        </authorList>
    </citation>
    <scope>NUCLEOTIDE SEQUENCE [LARGE SCALE GENOMIC DNA]</scope>
    <source>
        <strain evidence="10">190</strain>
    </source>
</reference>
<evidence type="ECO:0000259" key="8">
    <source>
        <dbReference type="SMART" id="SM01005"/>
    </source>
</evidence>
<dbReference type="Proteomes" id="UP000238949">
    <property type="component" value="Unassembled WGS sequence"/>
</dbReference>
<sequence>MSRATRAIINPDAIRNNFRRLSPGRDCVAIAVIKADAYGHGAVTVAKALAEQCDCFAIAICDEAAALREAGINQPLLVLEGPHDADDCRAAKAGNLILLVHNQQQLAWLDELEQSQRPEVWLKVDTGMHRLGFNADDIAKVLSSYDWLQQQQPVLVSHFACADDPDNPNNAAQLQQFLALTGSLALPGCMANSAATLCNPPSQADWCRLGIGLYGASPVTGHPAAEYGLTPAMTLIAQIIALHNVKQGETVGYSQTWTAPRDSVIATVGIGYADGYPRHCPNGTPVVVRGQRGQLVGRVSMDMITIDVTHIEAVALGDDVELWGAQLPVDEVADWAGTISYELITRVSARVPRVTG</sequence>